<feature type="region of interest" description="Disordered" evidence="1">
    <location>
        <begin position="28"/>
        <end position="49"/>
    </location>
</feature>
<proteinExistence type="predicted"/>
<dbReference type="EMBL" id="CP001778">
    <property type="protein sequence ID" value="ADD44062.1"/>
    <property type="molecule type" value="Genomic_DNA"/>
</dbReference>
<evidence type="ECO:0000313" key="2">
    <source>
        <dbReference type="EMBL" id="ADD44062.1"/>
    </source>
</evidence>
<evidence type="ECO:0000313" key="3">
    <source>
        <dbReference type="Proteomes" id="UP000000844"/>
    </source>
</evidence>
<evidence type="ECO:0000256" key="1">
    <source>
        <dbReference type="SAM" id="MobiDB-lite"/>
    </source>
</evidence>
<reference evidence="2 3" key="1">
    <citation type="journal article" date="2009" name="Stand. Genomic Sci.">
        <title>Complete genome sequence of Stackebrandtia nassauensis type strain (LLR-40K-21).</title>
        <authorList>
            <person name="Munk C."/>
            <person name="Lapidus A."/>
            <person name="Copeland A."/>
            <person name="Jando M."/>
            <person name="Mayilraj S."/>
            <person name="Glavina Del Rio T."/>
            <person name="Nolan M."/>
            <person name="Chen F."/>
            <person name="Lucas S."/>
            <person name="Tice H."/>
            <person name="Cheng J.F."/>
            <person name="Han C."/>
            <person name="Detter J.C."/>
            <person name="Bruce D."/>
            <person name="Goodwin L."/>
            <person name="Chain P."/>
            <person name="Pitluck S."/>
            <person name="Goker M."/>
            <person name="Ovchinikova G."/>
            <person name="Pati A."/>
            <person name="Ivanova N."/>
            <person name="Mavromatis K."/>
            <person name="Chen A."/>
            <person name="Palaniappan K."/>
            <person name="Land M."/>
            <person name="Hauser L."/>
            <person name="Chang Y.J."/>
            <person name="Jeffries C.D."/>
            <person name="Bristow J."/>
            <person name="Eisen J.A."/>
            <person name="Markowitz V."/>
            <person name="Hugenholtz P."/>
            <person name="Kyrpides N.C."/>
            <person name="Klenk H.P."/>
        </authorList>
    </citation>
    <scope>NUCLEOTIDE SEQUENCE [LARGE SCALE GENOMIC DNA]</scope>
    <source>
        <strain evidence="3">DSM 44728 / CIP 108903 / NRRL B-16338 / NBRC 102104 / LLR-40K-21</strain>
    </source>
</reference>
<sequence length="49" mass="5665">MTETSGLFWTRASLTASKLFGSPWSFNHSPATTQERQRKPQSYVYSLWP</sequence>
<dbReference type="KEGG" id="sna:Snas_4416"/>
<gene>
    <name evidence="2" type="ordered locus">Snas_4416</name>
</gene>
<accession>D3Q513</accession>
<protein>
    <submittedName>
        <fullName evidence="2">Uncharacterized protein</fullName>
    </submittedName>
</protein>
<dbReference type="HOGENOM" id="CLU_3140948_0_0_11"/>
<name>D3Q513_STANL</name>
<dbReference type="Proteomes" id="UP000000844">
    <property type="component" value="Chromosome"/>
</dbReference>
<keyword evidence="3" id="KW-1185">Reference proteome</keyword>
<organism evidence="2 3">
    <name type="scientific">Stackebrandtia nassauensis (strain DSM 44728 / CIP 108903 / NRRL B-16338 / NBRC 102104 / LLR-40K-21)</name>
    <dbReference type="NCBI Taxonomy" id="446470"/>
    <lineage>
        <taxon>Bacteria</taxon>
        <taxon>Bacillati</taxon>
        <taxon>Actinomycetota</taxon>
        <taxon>Actinomycetes</taxon>
        <taxon>Glycomycetales</taxon>
        <taxon>Glycomycetaceae</taxon>
        <taxon>Stackebrandtia</taxon>
    </lineage>
</organism>
<dbReference type="AlphaFoldDB" id="D3Q513"/>